<dbReference type="SMART" id="SM00825">
    <property type="entry name" value="PKS_KS"/>
    <property type="match status" value="1"/>
</dbReference>
<dbReference type="PROSITE" id="PS52004">
    <property type="entry name" value="KS3_2"/>
    <property type="match status" value="1"/>
</dbReference>
<dbReference type="InterPro" id="IPR050091">
    <property type="entry name" value="PKS_NRPS_Biosynth_Enz"/>
</dbReference>
<dbReference type="InterPro" id="IPR020841">
    <property type="entry name" value="PKS_Beta-ketoAc_synthase_dom"/>
</dbReference>
<dbReference type="Pfam" id="PF08990">
    <property type="entry name" value="Docking"/>
    <property type="match status" value="1"/>
</dbReference>
<feature type="domain" description="Carrier" evidence="10">
    <location>
        <begin position="1620"/>
        <end position="1695"/>
    </location>
</feature>
<evidence type="ECO:0000313" key="13">
    <source>
        <dbReference type="EMBL" id="MBU3862595.1"/>
    </source>
</evidence>
<dbReference type="Pfam" id="PF00698">
    <property type="entry name" value="Acyl_transf_1"/>
    <property type="match status" value="1"/>
</dbReference>
<feature type="active site" description="Proton acceptor; for dehydratase activity" evidence="8">
    <location>
        <position position="964"/>
    </location>
</feature>
<dbReference type="InterPro" id="IPR055123">
    <property type="entry name" value="SpnB-like_Rossmann"/>
</dbReference>
<evidence type="ECO:0000259" key="12">
    <source>
        <dbReference type="PROSITE" id="PS52019"/>
    </source>
</evidence>
<evidence type="ECO:0000256" key="4">
    <source>
        <dbReference type="ARBA" id="ARBA00022553"/>
    </source>
</evidence>
<dbReference type="InterPro" id="IPR049900">
    <property type="entry name" value="PKS_mFAS_DH"/>
</dbReference>
<dbReference type="PANTHER" id="PTHR43775:SF51">
    <property type="entry name" value="INACTIVE PHENOLPHTHIOCEROL SYNTHESIS POLYKETIDE SYNTHASE TYPE I PKS1-RELATED"/>
    <property type="match status" value="1"/>
</dbReference>
<geneLocation type="plasmid" evidence="13">
    <name>unnamed</name>
</geneLocation>
<keyword evidence="14" id="KW-1185">Reference proteome</keyword>
<accession>A0ABS6C6T1</accession>
<sequence>MGAMNEDTLLDHLKWVTAELHESRERLRAAESVEREPVAIVGMACRYPGGVRTPEQMWRLLAGGEDAVSGFPVNRGWDLTRLYHPDPDHRGASYAREGGFLHDADLFDAEFFGISPREALAMDPQQRLLLETAWEAFEDAGIDPAAVRGSRTGVFAGVMYHDYGALLEQSAQDFEGHVGSANAGSVASGRIAYELGLEGPAVTIDTACSSSLVALHLACQALRREECTLALAGGVTVMADPRPFIEFSRQRGLAADGRCKSFADAADGTGWSEGVGLLLVERLSDARRNRHPVLAVVRGSAVNQDGASSGFSAPNGPSQQRVIQQALADAGLEPSEVDAVEAHGTGTRLGDPIEAQALLATYGRRRDRPLFLGSVKSNIGHAQAAAGVAGVIKMVLAMRHGVLPTTLHVDRPSHLVDWSAGAVELLTEARDWPRGGRPRRAGVSGFGVSGTNAHVIVEEPEAVPGSESGPDAGSGAGPDASSTAHPAVVPWPLSGHTPQALRAQAGRLLSHLQDGDGLGPRPVDVALSLTTTRSVFNHRAVVTGEDRAELLSGLAALAAGDTTPGTSVAAAASDGPTAFAFTGQGSQRLGMGRELYETFPVFAAAFDEVSAELDRYLSRPLREVIWGDTAHLLEQTEFAQTGLFAVETALTALLRSLGVRPDVVLGHSVGEVAAAHTAGVLSLPDAARLVAARARLMQTLPAGGAMVSVRAGESAVLPFLNEQVALAAVNGPDAVVLSGPEEPVLAAAARLAADGIRTRRLAVSHAFHSPLVAGMLTQFRAVAQTVAFAPPAIPFVSAVTGTPVTAAELCSPDYWTANIRETVRFGDCVDSLTTQGVARCVEIGPDAVLAPMARSAVPWVPVLRGRLAEPTALLTALSSLYVRGATVDWPAWLAGAGHRVPLPTYAFQPKRYWPAAAVRDRHTHRTADALDHGILHHMVESPDSGRLVVTGRLDRHAQPWLADHAFGGVVLFPGAGFVDLAVTAGALAGCPVLAELTVRAPLPVPEEGEVDLQVVLDPADTQGARQVLVYARTPTRPDWTCHATGALSARETTPNPGPAHWPPPGATEIPLAGTYESLYEQGYDYGPAFQGLRSAWRTDDAVYAEVSVDDGASHSLHPALLDVALHASVFLRAAGDRGGLPFAWSGVSVHATGSSVLRVRLARAGQDALTLEASDETGSPVVRVESLAVRPVAPGALAAVPLADQAMFTLDWRPATTSGATSGDALVVRRCGGGPEPAEAGRVLGLLKEWLAGDRPAHERLVIMTGAAVAVTPGEDVTDLAGAGVWGLVRSAQSEHPGRFLLVDTDGTHDDTALLAAAAAGETQIAVRAGRMLAPRLVRAAAAAPLTPPEPLADPDTTVVITGGTGGLGALVARHLATACGVRNLLLLSRRGMAAEGAADLAAELGARVAAVDVSDRDALARALAGIRVGGVIHAAGVLDDAVLESLTPQRVERVMRSKSTAALALHELTEDQPVSFFVMFSSAAGILGSPGQGAYAAANAVLDGLAARRRAQGLPGQSLAWGPWGGAAGMTAAMSETDRTRLARAGAAALSPQEGLALFDAALSRDDVLLVPARFDLAAAGTVPPLMRELVVRRAAHRTSEPQNVLHRLTGLSQEERRRALLDVVRSHAAAVLGHPEPESVSAERAFSDLGFDSLMAIDLRNRLNAATGLRLSPTLVFDQPTAAELAAHLDSLTEPPTPVQPVLEALDRLESLMPTLAPDDETTAQVGGRLRRLLSNLGQRPASGLDLADASAQEVLDLIDSKFALPDRP</sequence>
<dbReference type="SMART" id="SM00823">
    <property type="entry name" value="PKS_PP"/>
    <property type="match status" value="1"/>
</dbReference>
<evidence type="ECO:0000259" key="10">
    <source>
        <dbReference type="PROSITE" id="PS50075"/>
    </source>
</evidence>
<evidence type="ECO:0000256" key="2">
    <source>
        <dbReference type="ARBA" id="ARBA00004792"/>
    </source>
</evidence>
<dbReference type="Pfam" id="PF00550">
    <property type="entry name" value="PP-binding"/>
    <property type="match status" value="1"/>
</dbReference>
<proteinExistence type="predicted"/>
<comment type="pathway">
    <text evidence="2">Antibiotic biosynthesis.</text>
</comment>
<dbReference type="Pfam" id="PF08659">
    <property type="entry name" value="KR"/>
    <property type="match status" value="1"/>
</dbReference>
<protein>
    <submittedName>
        <fullName evidence="13">SDR family NAD(P)-dependent oxidoreductase</fullName>
    </submittedName>
</protein>
<feature type="region of interest" description="C-terminal hotdog fold" evidence="8">
    <location>
        <begin position="1066"/>
        <end position="1198"/>
    </location>
</feature>
<feature type="compositionally biased region" description="Low complexity" evidence="9">
    <location>
        <begin position="464"/>
        <end position="482"/>
    </location>
</feature>
<dbReference type="InterPro" id="IPR049551">
    <property type="entry name" value="PKS_DH_C"/>
</dbReference>
<keyword evidence="4" id="KW-0597">Phosphoprotein</keyword>
<organism evidence="13 14">
    <name type="scientific">Streptomyces niphimycinicus</name>
    <dbReference type="NCBI Taxonomy" id="2842201"/>
    <lineage>
        <taxon>Bacteria</taxon>
        <taxon>Bacillati</taxon>
        <taxon>Actinomycetota</taxon>
        <taxon>Actinomycetes</taxon>
        <taxon>Kitasatosporales</taxon>
        <taxon>Streptomycetaceae</taxon>
        <taxon>Streptomyces</taxon>
    </lineage>
</organism>
<comment type="cofactor">
    <cofactor evidence="1">
        <name>pantetheine 4'-phosphate</name>
        <dbReference type="ChEBI" id="CHEBI:47942"/>
    </cofactor>
</comment>
<dbReference type="Pfam" id="PF02801">
    <property type="entry name" value="Ketoacyl-synt_C"/>
    <property type="match status" value="1"/>
</dbReference>
<keyword evidence="3" id="KW-0596">Phosphopantetheine</keyword>
<keyword evidence="5" id="KW-0808">Transferase</keyword>
<name>A0ABS6C6T1_9ACTN</name>
<dbReference type="InterPro" id="IPR049552">
    <property type="entry name" value="PKS_DH_N"/>
</dbReference>
<feature type="domain" description="PKS/mFAS DH" evidence="12">
    <location>
        <begin position="932"/>
        <end position="1198"/>
    </location>
</feature>
<dbReference type="PROSITE" id="PS52019">
    <property type="entry name" value="PKS_MFAS_DH"/>
    <property type="match status" value="1"/>
</dbReference>
<keyword evidence="6" id="KW-0511">Multifunctional enzyme</keyword>
<dbReference type="Pfam" id="PF21089">
    <property type="entry name" value="PKS_DH_N"/>
    <property type="match status" value="1"/>
</dbReference>
<feature type="active site" description="Proton donor; for dehydratase activity" evidence="8">
    <location>
        <position position="1122"/>
    </location>
</feature>
<reference evidence="13 14" key="1">
    <citation type="submission" date="2021-06" db="EMBL/GenBank/DDBJ databases">
        <authorList>
            <person name="Pan X."/>
        </authorList>
    </citation>
    <scope>NUCLEOTIDE SEQUENCE [LARGE SCALE GENOMIC DNA]</scope>
    <source>
        <strain evidence="13 14">4503</strain>
        <plasmid evidence="13">unnamed</plasmid>
    </source>
</reference>
<dbReference type="SMART" id="SM00822">
    <property type="entry name" value="PKS_KR"/>
    <property type="match status" value="1"/>
</dbReference>
<evidence type="ECO:0000313" key="14">
    <source>
        <dbReference type="Proteomes" id="UP000720508"/>
    </source>
</evidence>
<feature type="region of interest" description="N-terminal hotdog fold" evidence="8">
    <location>
        <begin position="932"/>
        <end position="1054"/>
    </location>
</feature>
<dbReference type="InterPro" id="IPR006162">
    <property type="entry name" value="Ppantetheine_attach_site"/>
</dbReference>
<evidence type="ECO:0000256" key="6">
    <source>
        <dbReference type="ARBA" id="ARBA00023268"/>
    </source>
</evidence>
<evidence type="ECO:0000256" key="9">
    <source>
        <dbReference type="SAM" id="MobiDB-lite"/>
    </source>
</evidence>
<dbReference type="CDD" id="cd00833">
    <property type="entry name" value="PKS"/>
    <property type="match status" value="1"/>
</dbReference>
<evidence type="ECO:0000256" key="3">
    <source>
        <dbReference type="ARBA" id="ARBA00022450"/>
    </source>
</evidence>
<keyword evidence="7" id="KW-0012">Acyltransferase</keyword>
<dbReference type="InterPro" id="IPR014031">
    <property type="entry name" value="Ketoacyl_synth_C"/>
</dbReference>
<dbReference type="PROSITE" id="PS00606">
    <property type="entry name" value="KS3_1"/>
    <property type="match status" value="1"/>
</dbReference>
<dbReference type="Pfam" id="PF16197">
    <property type="entry name" value="KAsynt_C_assoc"/>
    <property type="match status" value="1"/>
</dbReference>
<dbReference type="InterPro" id="IPR057326">
    <property type="entry name" value="KR_dom"/>
</dbReference>
<dbReference type="Pfam" id="PF00109">
    <property type="entry name" value="ketoacyl-synt"/>
    <property type="match status" value="1"/>
</dbReference>
<evidence type="ECO:0000259" key="11">
    <source>
        <dbReference type="PROSITE" id="PS52004"/>
    </source>
</evidence>
<feature type="domain" description="Ketosynthase family 3 (KS3)" evidence="11">
    <location>
        <begin position="35"/>
        <end position="459"/>
    </location>
</feature>
<dbReference type="InterPro" id="IPR015083">
    <property type="entry name" value="NorB/c/GfsB-D-like_docking"/>
</dbReference>
<feature type="region of interest" description="Disordered" evidence="9">
    <location>
        <begin position="462"/>
        <end position="487"/>
    </location>
</feature>
<evidence type="ECO:0000256" key="1">
    <source>
        <dbReference type="ARBA" id="ARBA00001957"/>
    </source>
</evidence>
<dbReference type="PROSITE" id="PS00012">
    <property type="entry name" value="PHOSPHOPANTETHEINE"/>
    <property type="match status" value="1"/>
</dbReference>
<dbReference type="InterPro" id="IPR009081">
    <property type="entry name" value="PP-bd_ACP"/>
</dbReference>
<dbReference type="InterPro" id="IPR032821">
    <property type="entry name" value="PKS_assoc"/>
</dbReference>
<dbReference type="SMART" id="SM00826">
    <property type="entry name" value="PKS_DH"/>
    <property type="match status" value="1"/>
</dbReference>
<comment type="caution">
    <text evidence="13">The sequence shown here is derived from an EMBL/GenBank/DDBJ whole genome shotgun (WGS) entry which is preliminary data.</text>
</comment>
<dbReference type="EMBL" id="JAHLEM010000001">
    <property type="protein sequence ID" value="MBU3862595.1"/>
    <property type="molecule type" value="Genomic_DNA"/>
</dbReference>
<dbReference type="InterPro" id="IPR014030">
    <property type="entry name" value="Ketoacyl_synth_N"/>
</dbReference>
<dbReference type="Pfam" id="PF14765">
    <property type="entry name" value="PS-DH"/>
    <property type="match status" value="1"/>
</dbReference>
<dbReference type="InterPro" id="IPR018201">
    <property type="entry name" value="Ketoacyl_synth_AS"/>
</dbReference>
<dbReference type="InterPro" id="IPR013968">
    <property type="entry name" value="PKS_KR"/>
</dbReference>
<evidence type="ECO:0000256" key="7">
    <source>
        <dbReference type="ARBA" id="ARBA00023315"/>
    </source>
</evidence>
<gene>
    <name evidence="13" type="ORF">KN815_00215</name>
</gene>
<dbReference type="PROSITE" id="PS50075">
    <property type="entry name" value="CARRIER"/>
    <property type="match status" value="1"/>
</dbReference>
<keyword evidence="13" id="KW-0614">Plasmid</keyword>
<dbReference type="PANTHER" id="PTHR43775">
    <property type="entry name" value="FATTY ACID SYNTHASE"/>
    <property type="match status" value="1"/>
</dbReference>
<dbReference type="InterPro" id="IPR020807">
    <property type="entry name" value="PKS_DH"/>
</dbReference>
<dbReference type="InterPro" id="IPR014043">
    <property type="entry name" value="Acyl_transferase_dom"/>
</dbReference>
<dbReference type="InterPro" id="IPR020806">
    <property type="entry name" value="PKS_PP-bd"/>
</dbReference>
<dbReference type="Pfam" id="PF22953">
    <property type="entry name" value="SpnB_Rossmann"/>
    <property type="match status" value="1"/>
</dbReference>
<dbReference type="CDD" id="cd08956">
    <property type="entry name" value="KR_3_FAS_SDR_x"/>
    <property type="match status" value="1"/>
</dbReference>
<dbReference type="SMART" id="SM00827">
    <property type="entry name" value="PKS_AT"/>
    <property type="match status" value="1"/>
</dbReference>
<dbReference type="Proteomes" id="UP000720508">
    <property type="component" value="Unassembled WGS sequence"/>
</dbReference>
<dbReference type="SMART" id="SM01294">
    <property type="entry name" value="PKS_PP_betabranch"/>
    <property type="match status" value="1"/>
</dbReference>
<evidence type="ECO:0000256" key="5">
    <source>
        <dbReference type="ARBA" id="ARBA00022679"/>
    </source>
</evidence>
<evidence type="ECO:0000256" key="8">
    <source>
        <dbReference type="PROSITE-ProRule" id="PRU01363"/>
    </source>
</evidence>